<dbReference type="EMBL" id="AP019860">
    <property type="protein sequence ID" value="BBM88271.1"/>
    <property type="molecule type" value="Genomic_DNA"/>
</dbReference>
<evidence type="ECO:0000313" key="2">
    <source>
        <dbReference type="EMBL" id="BBM88271.1"/>
    </source>
</evidence>
<keyword evidence="3" id="KW-1185">Reference proteome</keyword>
<gene>
    <name evidence="2" type="ORF">UABAM_06692</name>
</gene>
<dbReference type="RefSeq" id="WP_152021889.1">
    <property type="nucleotide sequence ID" value="NZ_AP019860.1"/>
</dbReference>
<feature type="region of interest" description="Disordered" evidence="1">
    <location>
        <begin position="179"/>
        <end position="216"/>
    </location>
</feature>
<accession>A0A5S9IVY4</accession>
<reference evidence="2 3" key="1">
    <citation type="submission" date="2019-08" db="EMBL/GenBank/DDBJ databases">
        <title>Complete genome sequence of Candidatus Uab amorphum.</title>
        <authorList>
            <person name="Shiratori T."/>
            <person name="Suzuki S."/>
            <person name="Kakizawa Y."/>
            <person name="Ishida K."/>
        </authorList>
    </citation>
    <scope>NUCLEOTIDE SEQUENCE [LARGE SCALE GENOMIC DNA]</scope>
    <source>
        <strain evidence="2 3">SRT547</strain>
    </source>
</reference>
<dbReference type="KEGG" id="uam:UABAM_06692"/>
<evidence type="ECO:0000256" key="1">
    <source>
        <dbReference type="SAM" id="MobiDB-lite"/>
    </source>
</evidence>
<name>A0A5S9IVY4_UABAM</name>
<dbReference type="PROSITE" id="PS51257">
    <property type="entry name" value="PROKAR_LIPOPROTEIN"/>
    <property type="match status" value="1"/>
</dbReference>
<proteinExistence type="predicted"/>
<organism evidence="2 3">
    <name type="scientific">Uabimicrobium amorphum</name>
    <dbReference type="NCBI Taxonomy" id="2596890"/>
    <lineage>
        <taxon>Bacteria</taxon>
        <taxon>Pseudomonadati</taxon>
        <taxon>Planctomycetota</taxon>
        <taxon>Candidatus Uabimicrobiia</taxon>
        <taxon>Candidatus Uabimicrobiales</taxon>
        <taxon>Candidatus Uabimicrobiaceae</taxon>
        <taxon>Candidatus Uabimicrobium</taxon>
    </lineage>
</organism>
<dbReference type="AlphaFoldDB" id="A0A5S9IVY4"/>
<evidence type="ECO:0000313" key="3">
    <source>
        <dbReference type="Proteomes" id="UP000326354"/>
    </source>
</evidence>
<dbReference type="Proteomes" id="UP000326354">
    <property type="component" value="Chromosome"/>
</dbReference>
<sequence>MRIVILLCLASLLGCQTTQIPKDQYSKLETPQETFEFVKKTVRYDDPEAFYYCLADYIKRQVPLSQITFAWALAANLFSLVGQVEVQKVETPAPDLPNRQDLAKVTVKLKKLEAAFLLMHEQGMWKIANPQHYGMPDISQLPTRQQLPWRTMARASNTQNMDDWSRKNYQGINKKAVKLPPKSIPWRRDQRGKYNTVQDWYGPQEKNNNKKKKKKK</sequence>
<protein>
    <submittedName>
        <fullName evidence="2">Uncharacterized protein</fullName>
    </submittedName>
</protein>